<keyword evidence="4" id="KW-1185">Reference proteome</keyword>
<dbReference type="EMBL" id="KB446535">
    <property type="protein sequence ID" value="EME49612.1"/>
    <property type="molecule type" value="Genomic_DNA"/>
</dbReference>
<reference evidence="3 4" key="2">
    <citation type="journal article" date="2012" name="PLoS Pathog.">
        <title>Diverse lifestyles and strategies of plant pathogenesis encoded in the genomes of eighteen Dothideomycetes fungi.</title>
        <authorList>
            <person name="Ohm R.A."/>
            <person name="Feau N."/>
            <person name="Henrissat B."/>
            <person name="Schoch C.L."/>
            <person name="Horwitz B.A."/>
            <person name="Barry K.W."/>
            <person name="Condon B.J."/>
            <person name="Copeland A.C."/>
            <person name="Dhillon B."/>
            <person name="Glaser F."/>
            <person name="Hesse C.N."/>
            <person name="Kosti I."/>
            <person name="LaButti K."/>
            <person name="Lindquist E.A."/>
            <person name="Lucas S."/>
            <person name="Salamov A.A."/>
            <person name="Bradshaw R.E."/>
            <person name="Ciuffetti L."/>
            <person name="Hamelin R.C."/>
            <person name="Kema G.H.J."/>
            <person name="Lawrence C."/>
            <person name="Scott J.A."/>
            <person name="Spatafora J.W."/>
            <person name="Turgeon B.G."/>
            <person name="de Wit P.J.G.M."/>
            <person name="Zhong S."/>
            <person name="Goodwin S.B."/>
            <person name="Grigoriev I.V."/>
        </authorList>
    </citation>
    <scope>NUCLEOTIDE SEQUENCE [LARGE SCALE GENOMIC DNA]</scope>
    <source>
        <strain evidence="4">NZE10 / CBS 128990</strain>
    </source>
</reference>
<evidence type="ECO:0000256" key="1">
    <source>
        <dbReference type="SAM" id="MobiDB-lite"/>
    </source>
</evidence>
<dbReference type="AlphaFoldDB" id="N1Q1R2"/>
<feature type="compositionally biased region" description="Pro residues" evidence="1">
    <location>
        <begin position="272"/>
        <end position="285"/>
    </location>
</feature>
<evidence type="ECO:0000313" key="4">
    <source>
        <dbReference type="Proteomes" id="UP000016933"/>
    </source>
</evidence>
<feature type="region of interest" description="Disordered" evidence="1">
    <location>
        <begin position="248"/>
        <end position="285"/>
    </location>
</feature>
<name>N1Q1R2_DOTSN</name>
<organism evidence="3 4">
    <name type="scientific">Dothistroma septosporum (strain NZE10 / CBS 128990)</name>
    <name type="common">Red band needle blight fungus</name>
    <name type="synonym">Mycosphaerella pini</name>
    <dbReference type="NCBI Taxonomy" id="675120"/>
    <lineage>
        <taxon>Eukaryota</taxon>
        <taxon>Fungi</taxon>
        <taxon>Dikarya</taxon>
        <taxon>Ascomycota</taxon>
        <taxon>Pezizomycotina</taxon>
        <taxon>Dothideomycetes</taxon>
        <taxon>Dothideomycetidae</taxon>
        <taxon>Mycosphaerellales</taxon>
        <taxon>Mycosphaerellaceae</taxon>
        <taxon>Dothistroma</taxon>
    </lineage>
</organism>
<protein>
    <submittedName>
        <fullName evidence="3">Uncharacterized protein</fullName>
    </submittedName>
</protein>
<dbReference type="OMA" id="WEKMWEQ"/>
<evidence type="ECO:0000313" key="3">
    <source>
        <dbReference type="EMBL" id="EME49612.1"/>
    </source>
</evidence>
<sequence>MLSVLRRRTLCHTPIGPVRWIAGSGSGSGSGAGRSIRYAFPPAAARKQSEAYKYPEWLNVYRLGSAATLWLGLSRVCTFVIFGVGACLYAPGFYFSPEHSNWMLPAFIVGSAVPMVAVVLASGPSVHAIKIQLPARARRTRESLLKLANNVPPHTRLRLECMKVLPWPTKTDVYFADLTRHAPGWREGLSNLQHTPLVNKASPYEATLWHSFVRRLLGRYYVQRDQSKDRSSAPGVWEKMWEQIPEDNALHAGRQRKAISRPSAARTELKPLTPPGPRLKPSTRP</sequence>
<reference evidence="4" key="1">
    <citation type="journal article" date="2012" name="PLoS Genet.">
        <title>The genomes of the fungal plant pathogens Cladosporium fulvum and Dothistroma septosporum reveal adaptation to different hosts and lifestyles but also signatures of common ancestry.</title>
        <authorList>
            <person name="de Wit P.J.G.M."/>
            <person name="van der Burgt A."/>
            <person name="Oekmen B."/>
            <person name="Stergiopoulos I."/>
            <person name="Abd-Elsalam K.A."/>
            <person name="Aerts A.L."/>
            <person name="Bahkali A.H."/>
            <person name="Beenen H.G."/>
            <person name="Chettri P."/>
            <person name="Cox M.P."/>
            <person name="Datema E."/>
            <person name="de Vries R.P."/>
            <person name="Dhillon B."/>
            <person name="Ganley A.R."/>
            <person name="Griffiths S.A."/>
            <person name="Guo Y."/>
            <person name="Hamelin R.C."/>
            <person name="Henrissat B."/>
            <person name="Kabir M.S."/>
            <person name="Jashni M.K."/>
            <person name="Kema G."/>
            <person name="Klaubauf S."/>
            <person name="Lapidus A."/>
            <person name="Levasseur A."/>
            <person name="Lindquist E."/>
            <person name="Mehrabi R."/>
            <person name="Ohm R.A."/>
            <person name="Owen T.J."/>
            <person name="Salamov A."/>
            <person name="Schwelm A."/>
            <person name="Schijlen E."/>
            <person name="Sun H."/>
            <person name="van den Burg H.A."/>
            <person name="van Ham R.C.H.J."/>
            <person name="Zhang S."/>
            <person name="Goodwin S.B."/>
            <person name="Grigoriev I.V."/>
            <person name="Collemare J."/>
            <person name="Bradshaw R.E."/>
        </authorList>
    </citation>
    <scope>NUCLEOTIDE SEQUENCE [LARGE SCALE GENOMIC DNA]</scope>
    <source>
        <strain evidence="4">NZE10 / CBS 128990</strain>
    </source>
</reference>
<keyword evidence="2" id="KW-0812">Transmembrane</keyword>
<evidence type="ECO:0000256" key="2">
    <source>
        <dbReference type="SAM" id="Phobius"/>
    </source>
</evidence>
<feature type="transmembrane region" description="Helical" evidence="2">
    <location>
        <begin position="102"/>
        <end position="129"/>
    </location>
</feature>
<dbReference type="Proteomes" id="UP000016933">
    <property type="component" value="Unassembled WGS sequence"/>
</dbReference>
<gene>
    <name evidence="3" type="ORF">DOTSEDRAFT_68411</name>
</gene>
<dbReference type="eggNOG" id="ENOG502SB6P">
    <property type="taxonomic scope" value="Eukaryota"/>
</dbReference>
<dbReference type="HOGENOM" id="CLU_976669_0_0_1"/>
<accession>N1Q1R2</accession>
<proteinExistence type="predicted"/>
<feature type="transmembrane region" description="Helical" evidence="2">
    <location>
        <begin position="76"/>
        <end position="96"/>
    </location>
</feature>
<dbReference type="OrthoDB" id="2386090at2759"/>
<keyword evidence="2" id="KW-1133">Transmembrane helix</keyword>
<keyword evidence="2" id="KW-0472">Membrane</keyword>